<proteinExistence type="predicted"/>
<dbReference type="EMBL" id="JABEQF010000003">
    <property type="protein sequence ID" value="MBB2189227.1"/>
    <property type="molecule type" value="Genomic_DNA"/>
</dbReference>
<evidence type="ECO:0000313" key="1">
    <source>
        <dbReference type="EMBL" id="MBB2189227.1"/>
    </source>
</evidence>
<dbReference type="Proteomes" id="UP000555756">
    <property type="component" value="Unassembled WGS sequence"/>
</dbReference>
<keyword evidence="2" id="KW-1185">Reference proteome</keyword>
<dbReference type="RefSeq" id="WP_183118417.1">
    <property type="nucleotide sequence ID" value="NZ_JABEQF010000003.1"/>
</dbReference>
<evidence type="ECO:0000313" key="2">
    <source>
        <dbReference type="Proteomes" id="UP000555756"/>
    </source>
</evidence>
<dbReference type="AlphaFoldDB" id="A0A7W4JQU2"/>
<sequence>MNTATRVSGIAGALSALLLCLPAQYSLYAAWLVVTCAAISAGVPAPAPGSRWGPIYRAINVVALNVGWAANRLRDANSPAESDTAPPA</sequence>
<comment type="caution">
    <text evidence="1">The sequence shown here is derived from an EMBL/GenBank/DDBJ whole genome shotgun (WGS) entry which is preliminary data.</text>
</comment>
<organism evidence="1 2">
    <name type="scientific">Gluconacetobacter azotocaptans</name>
    <dbReference type="NCBI Taxonomy" id="142834"/>
    <lineage>
        <taxon>Bacteria</taxon>
        <taxon>Pseudomonadati</taxon>
        <taxon>Pseudomonadota</taxon>
        <taxon>Alphaproteobacteria</taxon>
        <taxon>Acetobacterales</taxon>
        <taxon>Acetobacteraceae</taxon>
        <taxon>Gluconacetobacter</taxon>
    </lineage>
</organism>
<name>A0A7W4JQU2_9PROT</name>
<accession>A0A7W4JQU2</accession>
<reference evidence="1 2" key="1">
    <citation type="submission" date="2020-04" db="EMBL/GenBank/DDBJ databases">
        <title>Description of novel Gluconacetobacter.</title>
        <authorList>
            <person name="Sombolestani A."/>
        </authorList>
    </citation>
    <scope>NUCLEOTIDE SEQUENCE [LARGE SCALE GENOMIC DNA]</scope>
    <source>
        <strain evidence="1 2">LMG 21311</strain>
    </source>
</reference>
<protein>
    <submittedName>
        <fullName evidence="1">Uncharacterized protein</fullName>
    </submittedName>
</protein>
<gene>
    <name evidence="1" type="ORF">HLH34_04515</name>
</gene>